<protein>
    <submittedName>
        <fullName evidence="2">Uncharacterized protein</fullName>
    </submittedName>
</protein>
<proteinExistence type="predicted"/>
<comment type="caution">
    <text evidence="2">The sequence shown here is derived from an EMBL/GenBank/DDBJ whole genome shotgun (WGS) entry which is preliminary data.</text>
</comment>
<accession>A0AAN9K6B5</accession>
<reference evidence="2 3" key="1">
    <citation type="submission" date="2024-01" db="EMBL/GenBank/DDBJ databases">
        <title>The genomes of 5 underutilized Papilionoideae crops provide insights into root nodulation and disease resistance.</title>
        <authorList>
            <person name="Yuan L."/>
        </authorList>
    </citation>
    <scope>NUCLEOTIDE SEQUENCE [LARGE SCALE GENOMIC DNA]</scope>
    <source>
        <strain evidence="2">LY-2023</strain>
        <tissue evidence="2">Leaf</tissue>
    </source>
</reference>
<dbReference type="EMBL" id="JAYKXN010000002">
    <property type="protein sequence ID" value="KAK7311667.1"/>
    <property type="molecule type" value="Genomic_DNA"/>
</dbReference>
<dbReference type="Proteomes" id="UP001359559">
    <property type="component" value="Unassembled WGS sequence"/>
</dbReference>
<sequence>MPDLAIAFLRPINLKFKATREIDCGVRVVGLGGGLTEETHDVGIGERVEGDGESLRSERVSRMKQHAQTEVVVIKVEVAAHPNSSSHKATTPLPPLQNLENTIQEIE</sequence>
<keyword evidence="3" id="KW-1185">Reference proteome</keyword>
<dbReference type="AlphaFoldDB" id="A0AAN9K6B5"/>
<gene>
    <name evidence="2" type="ORF">RJT34_09951</name>
</gene>
<feature type="compositionally biased region" description="Polar residues" evidence="1">
    <location>
        <begin position="98"/>
        <end position="107"/>
    </location>
</feature>
<organism evidence="2 3">
    <name type="scientific">Clitoria ternatea</name>
    <name type="common">Butterfly pea</name>
    <dbReference type="NCBI Taxonomy" id="43366"/>
    <lineage>
        <taxon>Eukaryota</taxon>
        <taxon>Viridiplantae</taxon>
        <taxon>Streptophyta</taxon>
        <taxon>Embryophyta</taxon>
        <taxon>Tracheophyta</taxon>
        <taxon>Spermatophyta</taxon>
        <taxon>Magnoliopsida</taxon>
        <taxon>eudicotyledons</taxon>
        <taxon>Gunneridae</taxon>
        <taxon>Pentapetalae</taxon>
        <taxon>rosids</taxon>
        <taxon>fabids</taxon>
        <taxon>Fabales</taxon>
        <taxon>Fabaceae</taxon>
        <taxon>Papilionoideae</taxon>
        <taxon>50 kb inversion clade</taxon>
        <taxon>NPAAA clade</taxon>
        <taxon>indigoferoid/millettioid clade</taxon>
        <taxon>Phaseoleae</taxon>
        <taxon>Clitoria</taxon>
    </lineage>
</organism>
<evidence type="ECO:0000313" key="3">
    <source>
        <dbReference type="Proteomes" id="UP001359559"/>
    </source>
</evidence>
<evidence type="ECO:0000313" key="2">
    <source>
        <dbReference type="EMBL" id="KAK7311667.1"/>
    </source>
</evidence>
<evidence type="ECO:0000256" key="1">
    <source>
        <dbReference type="SAM" id="MobiDB-lite"/>
    </source>
</evidence>
<name>A0AAN9K6B5_CLITE</name>
<feature type="region of interest" description="Disordered" evidence="1">
    <location>
        <begin position="82"/>
        <end position="107"/>
    </location>
</feature>